<gene>
    <name evidence="6 7" type="primary">LOC113867245</name>
</gene>
<accession>A0A8B8LTL8</accession>
<feature type="compositionally biased region" description="Basic and acidic residues" evidence="4">
    <location>
        <begin position="530"/>
        <end position="544"/>
    </location>
</feature>
<dbReference type="KEGG" id="aprc:113867245"/>
<dbReference type="RefSeq" id="XP_027358223.1">
    <property type="nucleotide sequence ID" value="XM_027502422.1"/>
</dbReference>
<dbReference type="Proteomes" id="UP000694853">
    <property type="component" value="Unplaced"/>
</dbReference>
<sequence length="606" mass="69161">MVGSENTPRIGLVKAPVNLFGNKIADVNSHSLKKDLSMKDSSKAKELHRARREIGRYEESTLAAESKKAEAETELSNAYKTVKDLFSMIGESSYKAKARMHDITSLKKFGKVRRNDDNEYSEVMIELDYAKRELFELKLDVASVLEEKQRAEKEIEASRSSMLSCTRVAQELRKEIEEASEEQVVVELARMDALKELRDTKARREKEAKEFSFKLESTRKKLEEATRETDESKELETKLAMTMYDIYMLKNELQLVKKMEKRVERNESMDRVEDVTVLQTIKEQIETAKKDLALIREKGFQFMASMDAIRNELKHVNTSTVNSKNAESKASSKVRSLSSKLLRAKSKLEALSAAEEKVKSIVTNLSYTLDKLKSEAEASKKENELTNEEVKATKEEVKKALLEIDTSEERLQGSMLELEALKSSEVLALEKLRRLSEHAMKERSLATQPSSLITISKFEYEYLTNHAAGAKEIADKKVEAAKAWVEAVKASERETVMKTKIAEGKLEVYRKEKLVSKRVIGNGNEELENWGRKREKNPSRELKRGMSRKSIKSDGKMTPSRGSKFQKSASPAPRHLSPFPFVVKKKKKVIPNFTKFFRGKRNTAFL</sequence>
<dbReference type="GO" id="GO:0005829">
    <property type="term" value="C:cytosol"/>
    <property type="evidence" value="ECO:0007669"/>
    <property type="project" value="TreeGrafter"/>
</dbReference>
<reference evidence="5" key="1">
    <citation type="journal article" date="2019" name="Toxins">
        <title>Detection of Abrin-Like and Prepropulchellin-Like Toxin Genes and Transcripts Using Whole Genome Sequencing and Full-Length Transcript Sequencing of Abrus precatorius.</title>
        <authorList>
            <person name="Hovde B.T."/>
            <person name="Daligault H.E."/>
            <person name="Hanschen E.R."/>
            <person name="Kunde Y.A."/>
            <person name="Johnson M.B."/>
            <person name="Starkenburg S.R."/>
            <person name="Johnson S.L."/>
        </authorList>
    </citation>
    <scope>NUCLEOTIDE SEQUENCE [LARGE SCALE GENOMIC DNA]</scope>
</reference>
<evidence type="ECO:0000313" key="7">
    <source>
        <dbReference type="RefSeq" id="XP_027358224.1"/>
    </source>
</evidence>
<comment type="similarity">
    <text evidence="1">Belongs to the WEB family.</text>
</comment>
<feature type="compositionally biased region" description="Polar residues" evidence="4">
    <location>
        <begin position="560"/>
        <end position="569"/>
    </location>
</feature>
<proteinExistence type="inferred from homology"/>
<organism evidence="5 7">
    <name type="scientific">Abrus precatorius</name>
    <name type="common">Indian licorice</name>
    <name type="synonym">Glycine abrus</name>
    <dbReference type="NCBI Taxonomy" id="3816"/>
    <lineage>
        <taxon>Eukaryota</taxon>
        <taxon>Viridiplantae</taxon>
        <taxon>Streptophyta</taxon>
        <taxon>Embryophyta</taxon>
        <taxon>Tracheophyta</taxon>
        <taxon>Spermatophyta</taxon>
        <taxon>Magnoliopsida</taxon>
        <taxon>eudicotyledons</taxon>
        <taxon>Gunneridae</taxon>
        <taxon>Pentapetalae</taxon>
        <taxon>rosids</taxon>
        <taxon>fabids</taxon>
        <taxon>Fabales</taxon>
        <taxon>Fabaceae</taxon>
        <taxon>Papilionoideae</taxon>
        <taxon>50 kb inversion clade</taxon>
        <taxon>NPAAA clade</taxon>
        <taxon>indigoferoid/millettioid clade</taxon>
        <taxon>Abreae</taxon>
        <taxon>Abrus</taxon>
    </lineage>
</organism>
<feature type="region of interest" description="Disordered" evidence="4">
    <location>
        <begin position="530"/>
        <end position="578"/>
    </location>
</feature>
<dbReference type="GO" id="GO:0009904">
    <property type="term" value="P:chloroplast accumulation movement"/>
    <property type="evidence" value="ECO:0007669"/>
    <property type="project" value="TreeGrafter"/>
</dbReference>
<dbReference type="PANTHER" id="PTHR32054:SF2">
    <property type="entry name" value="PROTEIN PLASTID MOVEMENT IMPAIRED 2"/>
    <property type="match status" value="1"/>
</dbReference>
<dbReference type="GeneID" id="113867245"/>
<evidence type="ECO:0000256" key="3">
    <source>
        <dbReference type="SAM" id="Coils"/>
    </source>
</evidence>
<feature type="coiled-coil region" evidence="3">
    <location>
        <begin position="134"/>
        <end position="298"/>
    </location>
</feature>
<keyword evidence="2 3" id="KW-0175">Coiled coil</keyword>
<dbReference type="RefSeq" id="XP_027358224.1">
    <property type="nucleotide sequence ID" value="XM_027502423.1"/>
</dbReference>
<dbReference type="OrthoDB" id="685331at2759"/>
<name>A0A8B8LTL8_ABRPR</name>
<dbReference type="Pfam" id="PF05701">
    <property type="entry name" value="WEMBL"/>
    <property type="match status" value="1"/>
</dbReference>
<protein>
    <submittedName>
        <fullName evidence="6 7">Protein PLASTID MOVEMENT IMPAIRED 2-like</fullName>
    </submittedName>
</protein>
<dbReference type="GO" id="GO:0009903">
    <property type="term" value="P:chloroplast avoidance movement"/>
    <property type="evidence" value="ECO:0007669"/>
    <property type="project" value="TreeGrafter"/>
</dbReference>
<feature type="coiled-coil region" evidence="3">
    <location>
        <begin position="334"/>
        <end position="410"/>
    </location>
</feature>
<dbReference type="AlphaFoldDB" id="A0A8B8LTL8"/>
<reference evidence="6 7" key="2">
    <citation type="submission" date="2025-04" db="UniProtKB">
        <authorList>
            <consortium name="RefSeq"/>
        </authorList>
    </citation>
    <scope>IDENTIFICATION</scope>
    <source>
        <tissue evidence="6 7">Young leaves</tissue>
    </source>
</reference>
<evidence type="ECO:0000256" key="1">
    <source>
        <dbReference type="ARBA" id="ARBA00005485"/>
    </source>
</evidence>
<dbReference type="PANTHER" id="PTHR32054">
    <property type="entry name" value="HEAVY CHAIN, PUTATIVE, EXPRESSED-RELATED-RELATED"/>
    <property type="match status" value="1"/>
</dbReference>
<keyword evidence="5" id="KW-1185">Reference proteome</keyword>
<evidence type="ECO:0000256" key="4">
    <source>
        <dbReference type="SAM" id="MobiDB-lite"/>
    </source>
</evidence>
<evidence type="ECO:0000313" key="5">
    <source>
        <dbReference type="Proteomes" id="UP000694853"/>
    </source>
</evidence>
<evidence type="ECO:0000256" key="2">
    <source>
        <dbReference type="ARBA" id="ARBA00023054"/>
    </source>
</evidence>
<dbReference type="InterPro" id="IPR008545">
    <property type="entry name" value="Web"/>
</dbReference>
<evidence type="ECO:0000313" key="6">
    <source>
        <dbReference type="RefSeq" id="XP_027358223.1"/>
    </source>
</evidence>